<dbReference type="OrthoDB" id="2985014at2759"/>
<feature type="transmembrane region" description="Helical" evidence="6">
    <location>
        <begin position="212"/>
        <end position="234"/>
    </location>
</feature>
<evidence type="ECO:0000313" key="8">
    <source>
        <dbReference type="EMBL" id="KDQ64273.1"/>
    </source>
</evidence>
<dbReference type="InterPro" id="IPR036259">
    <property type="entry name" value="MFS_trans_sf"/>
</dbReference>
<feature type="domain" description="Major facilitator superfamily (MFS) profile" evidence="7">
    <location>
        <begin position="51"/>
        <end position="471"/>
    </location>
</feature>
<dbReference type="Gene3D" id="1.20.1250.20">
    <property type="entry name" value="MFS general substrate transporter like domains"/>
    <property type="match status" value="2"/>
</dbReference>
<evidence type="ECO:0000256" key="4">
    <source>
        <dbReference type="ARBA" id="ARBA00022989"/>
    </source>
</evidence>
<protein>
    <recommendedName>
        <fullName evidence="7">Major facilitator superfamily (MFS) profile domain-containing protein</fullName>
    </recommendedName>
</protein>
<organism evidence="8 9">
    <name type="scientific">Jaapia argillacea MUCL 33604</name>
    <dbReference type="NCBI Taxonomy" id="933084"/>
    <lineage>
        <taxon>Eukaryota</taxon>
        <taxon>Fungi</taxon>
        <taxon>Dikarya</taxon>
        <taxon>Basidiomycota</taxon>
        <taxon>Agaricomycotina</taxon>
        <taxon>Agaricomycetes</taxon>
        <taxon>Agaricomycetidae</taxon>
        <taxon>Jaapiales</taxon>
        <taxon>Jaapiaceae</taxon>
        <taxon>Jaapia</taxon>
    </lineage>
</organism>
<feature type="transmembrane region" description="Helical" evidence="6">
    <location>
        <begin position="447"/>
        <end position="470"/>
    </location>
</feature>
<feature type="transmembrane region" description="Helical" evidence="6">
    <location>
        <begin position="117"/>
        <end position="136"/>
    </location>
</feature>
<gene>
    <name evidence="8" type="ORF">JAAARDRAFT_117826</name>
</gene>
<evidence type="ECO:0000256" key="2">
    <source>
        <dbReference type="ARBA" id="ARBA00022448"/>
    </source>
</evidence>
<feature type="transmembrane region" description="Helical" evidence="6">
    <location>
        <begin position="357"/>
        <end position="375"/>
    </location>
</feature>
<keyword evidence="2" id="KW-0813">Transport</keyword>
<dbReference type="InterPro" id="IPR020846">
    <property type="entry name" value="MFS_dom"/>
</dbReference>
<evidence type="ECO:0000256" key="3">
    <source>
        <dbReference type="ARBA" id="ARBA00022692"/>
    </source>
</evidence>
<dbReference type="Pfam" id="PF07690">
    <property type="entry name" value="MFS_1"/>
    <property type="match status" value="1"/>
</dbReference>
<dbReference type="Proteomes" id="UP000027265">
    <property type="component" value="Unassembled WGS sequence"/>
</dbReference>
<evidence type="ECO:0000256" key="6">
    <source>
        <dbReference type="SAM" id="Phobius"/>
    </source>
</evidence>
<feature type="transmembrane region" description="Helical" evidence="6">
    <location>
        <begin position="148"/>
        <end position="166"/>
    </location>
</feature>
<dbReference type="SUPFAM" id="SSF103473">
    <property type="entry name" value="MFS general substrate transporter"/>
    <property type="match status" value="1"/>
</dbReference>
<comment type="subcellular location">
    <subcellularLocation>
        <location evidence="1">Membrane</location>
        <topology evidence="1">Multi-pass membrane protein</topology>
    </subcellularLocation>
</comment>
<feature type="transmembrane region" description="Helical" evidence="6">
    <location>
        <begin position="91"/>
        <end position="110"/>
    </location>
</feature>
<dbReference type="FunFam" id="1.20.1250.20:FF:000057">
    <property type="entry name" value="MFS general substrate transporter"/>
    <property type="match status" value="1"/>
</dbReference>
<feature type="transmembrane region" description="Helical" evidence="6">
    <location>
        <begin position="416"/>
        <end position="435"/>
    </location>
</feature>
<feature type="transmembrane region" description="Helical" evidence="6">
    <location>
        <begin position="178"/>
        <end position="200"/>
    </location>
</feature>
<reference evidence="9" key="1">
    <citation type="journal article" date="2014" name="Proc. Natl. Acad. Sci. U.S.A.">
        <title>Extensive sampling of basidiomycete genomes demonstrates inadequacy of the white-rot/brown-rot paradigm for wood decay fungi.</title>
        <authorList>
            <person name="Riley R."/>
            <person name="Salamov A.A."/>
            <person name="Brown D.W."/>
            <person name="Nagy L.G."/>
            <person name="Floudas D."/>
            <person name="Held B.W."/>
            <person name="Levasseur A."/>
            <person name="Lombard V."/>
            <person name="Morin E."/>
            <person name="Otillar R."/>
            <person name="Lindquist E.A."/>
            <person name="Sun H."/>
            <person name="LaButti K.M."/>
            <person name="Schmutz J."/>
            <person name="Jabbour D."/>
            <person name="Luo H."/>
            <person name="Baker S.E."/>
            <person name="Pisabarro A.G."/>
            <person name="Walton J.D."/>
            <person name="Blanchette R.A."/>
            <person name="Henrissat B."/>
            <person name="Martin F."/>
            <person name="Cullen D."/>
            <person name="Hibbett D.S."/>
            <person name="Grigoriev I.V."/>
        </authorList>
    </citation>
    <scope>NUCLEOTIDE SEQUENCE [LARGE SCALE GENOMIC DNA]</scope>
    <source>
        <strain evidence="9">MUCL 33604</strain>
    </source>
</reference>
<keyword evidence="9" id="KW-1185">Reference proteome</keyword>
<keyword evidence="3 6" id="KW-0812">Transmembrane</keyword>
<evidence type="ECO:0000256" key="1">
    <source>
        <dbReference type="ARBA" id="ARBA00004141"/>
    </source>
</evidence>
<dbReference type="HOGENOM" id="CLU_001265_0_6_1"/>
<feature type="transmembrane region" description="Helical" evidence="6">
    <location>
        <begin position="326"/>
        <end position="345"/>
    </location>
</feature>
<dbReference type="InParanoid" id="A0A067QB33"/>
<dbReference type="PANTHER" id="PTHR43791:SF6">
    <property type="entry name" value="TRANSPORTER, PUTATIVE (AFU_ORTHOLOGUE AFUA_1G16690)-RELATED"/>
    <property type="match status" value="1"/>
</dbReference>
<dbReference type="STRING" id="933084.A0A067QB33"/>
<dbReference type="InterPro" id="IPR011701">
    <property type="entry name" value="MFS"/>
</dbReference>
<evidence type="ECO:0000259" key="7">
    <source>
        <dbReference type="PROSITE" id="PS50850"/>
    </source>
</evidence>
<accession>A0A067QB33</accession>
<evidence type="ECO:0000256" key="5">
    <source>
        <dbReference type="ARBA" id="ARBA00023136"/>
    </source>
</evidence>
<dbReference type="FunFam" id="1.20.1250.20:FF:000013">
    <property type="entry name" value="MFS general substrate transporter"/>
    <property type="match status" value="1"/>
</dbReference>
<keyword evidence="4 6" id="KW-1133">Transmembrane helix</keyword>
<dbReference type="GO" id="GO:0022857">
    <property type="term" value="F:transmembrane transporter activity"/>
    <property type="evidence" value="ECO:0007669"/>
    <property type="project" value="InterPro"/>
</dbReference>
<keyword evidence="5 6" id="KW-0472">Membrane</keyword>
<feature type="transmembrane region" description="Helical" evidence="6">
    <location>
        <begin position="381"/>
        <end position="404"/>
    </location>
</feature>
<dbReference type="AlphaFoldDB" id="A0A067QB33"/>
<evidence type="ECO:0000313" key="9">
    <source>
        <dbReference type="Proteomes" id="UP000027265"/>
    </source>
</evidence>
<dbReference type="PANTHER" id="PTHR43791">
    <property type="entry name" value="PERMEASE-RELATED"/>
    <property type="match status" value="1"/>
</dbReference>
<dbReference type="EMBL" id="KL197709">
    <property type="protein sequence ID" value="KDQ64273.1"/>
    <property type="molecule type" value="Genomic_DNA"/>
</dbReference>
<proteinExistence type="predicted"/>
<feature type="transmembrane region" description="Helical" evidence="6">
    <location>
        <begin position="294"/>
        <end position="314"/>
    </location>
</feature>
<dbReference type="GO" id="GO:0016020">
    <property type="term" value="C:membrane"/>
    <property type="evidence" value="ECO:0007669"/>
    <property type="project" value="UniProtKB-SubCell"/>
</dbReference>
<name>A0A067QB33_9AGAM</name>
<dbReference type="PROSITE" id="PS50850">
    <property type="entry name" value="MFS"/>
    <property type="match status" value="1"/>
</dbReference>
<sequence>MSSSLNSGRSNVDNKDVEEQDALGIVDDAEFGGSEARKEMERKLLRKLDLRMSILIVIYILNYIDRNNASAARLRGFEEDLGLKGQEFNTILSILYVGYILMQIPSNMFLNYIGKPSIYLPCCMIIWGIISILTGITTNFTGALLTRFFLGFVEAAFFPGALFLLSKWYKRSELGVRTALLSCGSLISNAFGSLLASGVLDGMQGKLGHSAWRWLFYIEGAITVFVAVCAVFILPDFPSTSHHFLSPLEMRLAEVRMIEDVGVSDSDETGQGKTVHAHGSNMEGLVLAMSDWKMYWMALALTSMVVSLSFNAFFPTLSATMGYSTTVTLLLCAPPWIFATAVAFADTRHSDKSGDRFYHIVVPLFFGIVGFIIAMCTMNTAARYISLFLMAQSYSGFICFLTWISNTFARPPAKRAVALAFINAFSQLGNIAGSYVWPTAWGPSYRYSYAICISTNGLAILMCLGLRWHLARLNEEMERREGVEGKPRGFRYML</sequence>